<name>A0A2S7KIG9_9FLAO</name>
<dbReference type="Gene3D" id="2.130.10.10">
    <property type="entry name" value="YVTN repeat-like/Quinoprotein amine dehydrogenase"/>
    <property type="match status" value="1"/>
</dbReference>
<accession>A0A2S7KIG9</accession>
<comment type="caution">
    <text evidence="3">The sequence shown here is derived from an EMBL/GenBank/DDBJ whole genome shotgun (WGS) entry which is preliminary data.</text>
</comment>
<organism evidence="3 4">
    <name type="scientific">Chryseobacterium piscicola</name>
    <dbReference type="NCBI Taxonomy" id="551459"/>
    <lineage>
        <taxon>Bacteria</taxon>
        <taxon>Pseudomonadati</taxon>
        <taxon>Bacteroidota</taxon>
        <taxon>Flavobacteriia</taxon>
        <taxon>Flavobacteriales</taxon>
        <taxon>Weeksellaceae</taxon>
        <taxon>Chryseobacterium group</taxon>
        <taxon>Chryseobacterium</taxon>
    </lineage>
</organism>
<evidence type="ECO:0000256" key="2">
    <source>
        <dbReference type="ARBA" id="ARBA00022526"/>
    </source>
</evidence>
<dbReference type="InterPro" id="IPR011048">
    <property type="entry name" value="Haem_d1_sf"/>
</dbReference>
<comment type="similarity">
    <text evidence="1">Belongs to the cycloisomerase 2 family.</text>
</comment>
<dbReference type="InterPro" id="IPR015943">
    <property type="entry name" value="WD40/YVTN_repeat-like_dom_sf"/>
</dbReference>
<sequence>MSKKLKLLQLLLVIFLCSNLYGQNTFVFLGSFNWDKEKEGIFVYELDTIKGNLSKVSSIKNIRNPSFLTLSRNGKFIFACTESKTENAGSVSSFEFNPENKSFTFINSQKSGGENPVYLSVHKDGKWLVNGNYTEGSVSVYPISEDGKIQPFVQNFQFSEGSVIKGRQDRAHIHSTVFSLDYNYLFMADLGADKIRCYHFNKDKNKPVEACHKPFIKTNSGSGPRHFTFHPNGRFAYLIEEMGGAVSAYQYNDGELKTIQRIGTHSDHFKDGFESSDIHISPDGKFLYASNRGAENNLAIFSIENNGTLKLIGYQSTKGKHPRFFSIDETGKFVIVANTGTGTVVVFKRNFETGLLKKVGRKTKIKNVSAVQIKRY</sequence>
<proteinExistence type="inferred from homology"/>
<dbReference type="PANTHER" id="PTHR30344:SF1">
    <property type="entry name" value="6-PHOSPHOGLUCONOLACTONASE"/>
    <property type="match status" value="1"/>
</dbReference>
<dbReference type="Proteomes" id="UP000238314">
    <property type="component" value="Unassembled WGS sequence"/>
</dbReference>
<evidence type="ECO:0000313" key="3">
    <source>
        <dbReference type="EMBL" id="PQA97389.1"/>
    </source>
</evidence>
<keyword evidence="2" id="KW-0119">Carbohydrate metabolism</keyword>
<dbReference type="PANTHER" id="PTHR30344">
    <property type="entry name" value="6-PHOSPHOGLUCONOLACTONASE-RELATED"/>
    <property type="match status" value="1"/>
</dbReference>
<reference evidence="3 4" key="1">
    <citation type="submission" date="2016-11" db="EMBL/GenBank/DDBJ databases">
        <title>Whole genomes of Flavobacteriaceae.</title>
        <authorList>
            <person name="Stine C."/>
            <person name="Li C."/>
            <person name="Tadesse D."/>
        </authorList>
    </citation>
    <scope>NUCLEOTIDE SEQUENCE [LARGE SCALE GENOMIC DNA]</scope>
    <source>
        <strain evidence="3 4">DSM 21068</strain>
    </source>
</reference>
<dbReference type="InterPro" id="IPR050282">
    <property type="entry name" value="Cycloisomerase_2"/>
</dbReference>
<dbReference type="GO" id="GO:0017057">
    <property type="term" value="F:6-phosphogluconolactonase activity"/>
    <property type="evidence" value="ECO:0007669"/>
    <property type="project" value="TreeGrafter"/>
</dbReference>
<dbReference type="InterPro" id="IPR019405">
    <property type="entry name" value="Lactonase_7-beta_prop"/>
</dbReference>
<gene>
    <name evidence="3" type="ORF">B0A70_01610</name>
</gene>
<dbReference type="GO" id="GO:0006006">
    <property type="term" value="P:glucose metabolic process"/>
    <property type="evidence" value="ECO:0007669"/>
    <property type="project" value="UniProtKB-KW"/>
</dbReference>
<dbReference type="Pfam" id="PF10282">
    <property type="entry name" value="Lactonase"/>
    <property type="match status" value="1"/>
</dbReference>
<dbReference type="EMBL" id="MUGO01000002">
    <property type="protein sequence ID" value="PQA97389.1"/>
    <property type="molecule type" value="Genomic_DNA"/>
</dbReference>
<dbReference type="AlphaFoldDB" id="A0A2S7KIG9"/>
<protein>
    <submittedName>
        <fullName evidence="3">6-phosphogluconolactonase</fullName>
    </submittedName>
</protein>
<evidence type="ECO:0000256" key="1">
    <source>
        <dbReference type="ARBA" id="ARBA00005564"/>
    </source>
</evidence>
<keyword evidence="2" id="KW-0313">Glucose metabolism</keyword>
<dbReference type="SUPFAM" id="SSF51004">
    <property type="entry name" value="C-terminal (heme d1) domain of cytochrome cd1-nitrite reductase"/>
    <property type="match status" value="1"/>
</dbReference>
<evidence type="ECO:0000313" key="4">
    <source>
        <dbReference type="Proteomes" id="UP000238314"/>
    </source>
</evidence>
<keyword evidence="4" id="KW-1185">Reference proteome</keyword>